<sequence>MIPIKIFKFESNLEFVSNHLNNLKINHIADYEKKLLLADENEKDKIINILNKLNLDESDVELEDDVFQEYDEWNNNMYNPGYYTGGKSPSFDNAKSNYLAYGFVALVSSLAGMAEYINSKNFSKTGFWILFFILLLINLSLFYQYFKHKRNSN</sequence>
<evidence type="ECO:0000313" key="4">
    <source>
        <dbReference type="Proteomes" id="UP000269375"/>
    </source>
</evidence>
<dbReference type="EMBL" id="SOQW01000001">
    <property type="protein sequence ID" value="TDX95240.1"/>
    <property type="molecule type" value="Genomic_DNA"/>
</dbReference>
<name>A0A3N0W4Y3_9FLAO</name>
<feature type="transmembrane region" description="Helical" evidence="1">
    <location>
        <begin position="98"/>
        <end position="114"/>
    </location>
</feature>
<keyword evidence="1" id="KW-0472">Membrane</keyword>
<comment type="caution">
    <text evidence="2">The sequence shown here is derived from an EMBL/GenBank/DDBJ whole genome shotgun (WGS) entry which is preliminary data.</text>
</comment>
<evidence type="ECO:0000313" key="3">
    <source>
        <dbReference type="EMBL" id="TDX95240.1"/>
    </source>
</evidence>
<dbReference type="RefSeq" id="WP_123261538.1">
    <property type="nucleotide sequence ID" value="NZ_RJTX01000001.1"/>
</dbReference>
<dbReference type="Proteomes" id="UP000269375">
    <property type="component" value="Unassembled WGS sequence"/>
</dbReference>
<dbReference type="EMBL" id="RJTX01000001">
    <property type="protein sequence ID" value="ROH99830.1"/>
    <property type="molecule type" value="Genomic_DNA"/>
</dbReference>
<reference evidence="2 4" key="1">
    <citation type="submission" date="2018-11" db="EMBL/GenBank/DDBJ databases">
        <title>Proposal to divide the Flavobacteriaceae and reorganize its genera based on Amino Acid Identity values calculated from whole genome sequences.</title>
        <authorList>
            <person name="Nicholson A.C."/>
            <person name="Gulvik C.A."/>
            <person name="Whitney A.M."/>
            <person name="Humrighouse B.W."/>
            <person name="Bell M."/>
            <person name="Holmes B."/>
            <person name="Steigerwalt A."/>
            <person name="Villarma A."/>
            <person name="Sheth M."/>
            <person name="Batra D."/>
            <person name="Pryor J."/>
            <person name="Bernardet J.-F."/>
            <person name="Hugo C."/>
            <person name="Kampfer P."/>
            <person name="Newman J."/>
            <person name="Mcquiston J.R."/>
        </authorList>
    </citation>
    <scope>NUCLEOTIDE SEQUENCE [LARGE SCALE GENOMIC DNA]</scope>
    <source>
        <strain evidence="2 4">DSM 15235</strain>
    </source>
</reference>
<dbReference type="Proteomes" id="UP000295709">
    <property type="component" value="Unassembled WGS sequence"/>
</dbReference>
<evidence type="ECO:0000313" key="5">
    <source>
        <dbReference type="Proteomes" id="UP000295709"/>
    </source>
</evidence>
<dbReference type="AlphaFoldDB" id="A0A3N0W4Y3"/>
<feature type="transmembrane region" description="Helical" evidence="1">
    <location>
        <begin position="126"/>
        <end position="146"/>
    </location>
</feature>
<dbReference type="OrthoDB" id="1453218at2"/>
<keyword evidence="1" id="KW-0812">Transmembrane</keyword>
<evidence type="ECO:0000256" key="1">
    <source>
        <dbReference type="SAM" id="Phobius"/>
    </source>
</evidence>
<evidence type="ECO:0000313" key="2">
    <source>
        <dbReference type="EMBL" id="ROH99830.1"/>
    </source>
</evidence>
<protein>
    <submittedName>
        <fullName evidence="2">Uncharacterized protein</fullName>
    </submittedName>
</protein>
<gene>
    <name evidence="3" type="ORF">BCF50_1017</name>
    <name evidence="2" type="ORF">EGI05_02780</name>
</gene>
<organism evidence="2 4">
    <name type="scientific">Chryseobacterium daecheongense</name>
    <dbReference type="NCBI Taxonomy" id="192389"/>
    <lineage>
        <taxon>Bacteria</taxon>
        <taxon>Pseudomonadati</taxon>
        <taxon>Bacteroidota</taxon>
        <taxon>Flavobacteriia</taxon>
        <taxon>Flavobacteriales</taxon>
        <taxon>Weeksellaceae</taxon>
        <taxon>Chryseobacterium group</taxon>
        <taxon>Chryseobacterium</taxon>
    </lineage>
</organism>
<reference evidence="3 5" key="2">
    <citation type="submission" date="2019-03" db="EMBL/GenBank/DDBJ databases">
        <title>Genomic Encyclopedia of Archaeal and Bacterial Type Strains, Phase II (KMG-II): from individual species to whole genera.</title>
        <authorList>
            <person name="Goeker M."/>
        </authorList>
    </citation>
    <scope>NUCLEOTIDE SEQUENCE [LARGE SCALE GENOMIC DNA]</scope>
    <source>
        <strain evidence="3 5">DSM 15235</strain>
    </source>
</reference>
<accession>A0A3N0W4Y3</accession>
<keyword evidence="5" id="KW-1185">Reference proteome</keyword>
<keyword evidence="1" id="KW-1133">Transmembrane helix</keyword>
<proteinExistence type="predicted"/>